<dbReference type="OMA" id="NDWYNED"/>
<evidence type="ECO:0000313" key="3">
    <source>
        <dbReference type="EMBL" id="SSX21593.1"/>
    </source>
</evidence>
<dbReference type="InterPro" id="IPR007145">
    <property type="entry name" value="MAP65_Ase1_PRC1"/>
</dbReference>
<dbReference type="PANTHER" id="PTHR19321">
    <property type="entry name" value="PROTEIN REGULATOR OF CYTOKINESIS 1 PRC1-RELATED"/>
    <property type="match status" value="1"/>
</dbReference>
<dbReference type="GO" id="GO:0051256">
    <property type="term" value="P:mitotic spindle midzone assembly"/>
    <property type="evidence" value="ECO:0007669"/>
    <property type="project" value="TreeGrafter"/>
</dbReference>
<dbReference type="GO" id="GO:1990023">
    <property type="term" value="C:mitotic spindle midzone"/>
    <property type="evidence" value="ECO:0007669"/>
    <property type="project" value="TreeGrafter"/>
</dbReference>
<evidence type="ECO:0000256" key="2">
    <source>
        <dbReference type="SAM" id="MobiDB-lite"/>
    </source>
</evidence>
<dbReference type="Pfam" id="PF03999">
    <property type="entry name" value="MAP65_ASE1"/>
    <property type="match status" value="1"/>
</dbReference>
<feature type="region of interest" description="Disordered" evidence="2">
    <location>
        <begin position="445"/>
        <end position="472"/>
    </location>
</feature>
<feature type="compositionally biased region" description="Polar residues" evidence="2">
    <location>
        <begin position="634"/>
        <end position="643"/>
    </location>
</feature>
<protein>
    <submittedName>
        <fullName evidence="3">CSON004853 protein</fullName>
    </submittedName>
</protein>
<dbReference type="AlphaFoldDB" id="A0A336LY44"/>
<evidence type="ECO:0000256" key="1">
    <source>
        <dbReference type="SAM" id="Coils"/>
    </source>
</evidence>
<feature type="coiled-coil region" evidence="1">
    <location>
        <begin position="59"/>
        <end position="86"/>
    </location>
</feature>
<organism evidence="3">
    <name type="scientific">Culicoides sonorensis</name>
    <name type="common">Biting midge</name>
    <dbReference type="NCBI Taxonomy" id="179676"/>
    <lineage>
        <taxon>Eukaryota</taxon>
        <taxon>Metazoa</taxon>
        <taxon>Ecdysozoa</taxon>
        <taxon>Arthropoda</taxon>
        <taxon>Hexapoda</taxon>
        <taxon>Insecta</taxon>
        <taxon>Pterygota</taxon>
        <taxon>Neoptera</taxon>
        <taxon>Endopterygota</taxon>
        <taxon>Diptera</taxon>
        <taxon>Nematocera</taxon>
        <taxon>Chironomoidea</taxon>
        <taxon>Ceratopogonidae</taxon>
        <taxon>Ceratopogoninae</taxon>
        <taxon>Culicoides</taxon>
        <taxon>Monoculicoides</taxon>
    </lineage>
</organism>
<dbReference type="GO" id="GO:0005737">
    <property type="term" value="C:cytoplasm"/>
    <property type="evidence" value="ECO:0007669"/>
    <property type="project" value="TreeGrafter"/>
</dbReference>
<dbReference type="PANTHER" id="PTHR19321:SF41">
    <property type="entry name" value="FASCETTO-RELATED"/>
    <property type="match status" value="1"/>
</dbReference>
<dbReference type="VEuPathDB" id="VectorBase:CSON004853"/>
<keyword evidence="1" id="KW-0175">Coiled coil</keyword>
<feature type="coiled-coil region" evidence="1">
    <location>
        <begin position="218"/>
        <end position="245"/>
    </location>
</feature>
<reference evidence="3" key="1">
    <citation type="submission" date="2018-07" db="EMBL/GenBank/DDBJ databases">
        <authorList>
            <person name="Quirk P.G."/>
            <person name="Krulwich T.A."/>
        </authorList>
    </citation>
    <scope>NUCLEOTIDE SEQUENCE</scope>
</reference>
<dbReference type="Gene3D" id="1.20.58.1520">
    <property type="match status" value="1"/>
</dbReference>
<feature type="compositionally biased region" description="Polar residues" evidence="2">
    <location>
        <begin position="611"/>
        <end position="621"/>
    </location>
</feature>
<accession>A0A336LY44</accession>
<feature type="compositionally biased region" description="Basic residues" evidence="2">
    <location>
        <begin position="548"/>
        <end position="571"/>
    </location>
</feature>
<dbReference type="EMBL" id="UFQT01000198">
    <property type="protein sequence ID" value="SSX21593.1"/>
    <property type="molecule type" value="Genomic_DNA"/>
</dbReference>
<feature type="region of interest" description="Disordered" evidence="2">
    <location>
        <begin position="603"/>
        <end position="660"/>
    </location>
</feature>
<name>A0A336LY44_CULSO</name>
<gene>
    <name evidence="3" type="primary">CSON004853</name>
</gene>
<proteinExistence type="predicted"/>
<dbReference type="GO" id="GO:0008017">
    <property type="term" value="F:microtubule binding"/>
    <property type="evidence" value="ECO:0007669"/>
    <property type="project" value="InterPro"/>
</dbReference>
<sequence>MSSKETVDCEEISNRIAQIVANRVVDLSNLWKSTFEHDIYVQHMEALVGHVQTFFDEVYEESDNRREAILRTIQNLRKEAEDLRRLLGVDFELNPSPNLPYYSVQCELDQGLDNLRSQLNARREHIHAYLQEQKELVESLDEKPRPLPDDPLPSEEDMQEFRRYLDDLKTERLRRYDIIRTLQHSVKRYIEHLEIQLDSDQENYIAYGELLQPTKRNIAKLEALDNDLARQYEDLKNEIDKYRSKLIQLWEFLQISQSTREKFDKYAAYNQGTCDILHQEYNRCESIKRENIEKYVQKVRHEIIHFWDMCYKSQEERDRFTPFKNQTYNEDLLTLHEMELAELKEYYEHHKQIFEMYEERQNLWEQMEALEKKKTDPNRYNNRGGQLLKEEKERKMINARIPKIESQLLELCATYQERTYKPFTINGKSIQEIIEEDYERKEEEKAARKKVAGSTPMSVSRFGGRTPQTGSALKNITRNNVMSATRTFSATKKITLTTTNSNLKRRLSPSSTKTTPAAKRNILTQMASTSFLRPTGSALRTAKSPAKGLKRRSIKRLSIKSNRRLSKRRHENRTAIGSSDTSTHSESMSYDLFENYVSTRTPLRSSVLPGSKSNNLRSNTPLVPEIKVSRAPRTPNSTRSASPGGSGRKRLATRTIPIMF</sequence>
<feature type="region of interest" description="Disordered" evidence="2">
    <location>
        <begin position="533"/>
        <end position="586"/>
    </location>
</feature>